<dbReference type="AlphaFoldDB" id="A0A6G3XRX3"/>
<organism evidence="2">
    <name type="scientific">Streptomyces sp. SID7499</name>
    <dbReference type="NCBI Taxonomy" id="2706086"/>
    <lineage>
        <taxon>Bacteria</taxon>
        <taxon>Bacillati</taxon>
        <taxon>Actinomycetota</taxon>
        <taxon>Actinomycetes</taxon>
        <taxon>Kitasatosporales</taxon>
        <taxon>Streptomycetaceae</taxon>
        <taxon>Streptomyces</taxon>
    </lineage>
</organism>
<sequence length="96" mass="10810">MLLLTRCYDRFSFPSGIGAKLASRLPDRVRVTATPLHNLGVIAIALQMCLVYVVSGLYKVQGQMWQDGTALFYVLRVPEFSFPALSHLVYENDFLV</sequence>
<accession>A0A6G3XRX3</accession>
<gene>
    <name evidence="2" type="ORF">G3M58_80280</name>
</gene>
<dbReference type="PANTHER" id="PTHR39535">
    <property type="entry name" value="SPORULATION-DELAYING PROTEIN SDPB"/>
    <property type="match status" value="1"/>
</dbReference>
<reference evidence="2" key="1">
    <citation type="submission" date="2020-01" db="EMBL/GenBank/DDBJ databases">
        <title>Insect and environment-associated Actinomycetes.</title>
        <authorList>
            <person name="Currrie C."/>
            <person name="Chevrette M."/>
            <person name="Carlson C."/>
            <person name="Stubbendieck R."/>
            <person name="Wendt-Pienkowski E."/>
        </authorList>
    </citation>
    <scope>NUCLEOTIDE SEQUENCE</scope>
    <source>
        <strain evidence="2">SID7499</strain>
    </source>
</reference>
<protein>
    <submittedName>
        <fullName evidence="2">Uncharacterized protein</fullName>
    </submittedName>
</protein>
<feature type="transmembrane region" description="Helical" evidence="1">
    <location>
        <begin position="36"/>
        <end position="58"/>
    </location>
</feature>
<keyword evidence="1" id="KW-0812">Transmembrane</keyword>
<keyword evidence="1" id="KW-0472">Membrane</keyword>
<evidence type="ECO:0000256" key="1">
    <source>
        <dbReference type="SAM" id="Phobius"/>
    </source>
</evidence>
<comment type="caution">
    <text evidence="2">The sequence shown here is derived from an EMBL/GenBank/DDBJ whole genome shotgun (WGS) entry which is preliminary data.</text>
</comment>
<dbReference type="PANTHER" id="PTHR39535:SF2">
    <property type="entry name" value="HTTM DOMAIN-CONTAINING PROTEIN"/>
    <property type="match status" value="1"/>
</dbReference>
<feature type="non-terminal residue" evidence="2">
    <location>
        <position position="96"/>
    </location>
</feature>
<evidence type="ECO:0000313" key="2">
    <source>
        <dbReference type="EMBL" id="NEE20491.1"/>
    </source>
</evidence>
<keyword evidence="1" id="KW-1133">Transmembrane helix</keyword>
<proteinExistence type="predicted"/>
<dbReference type="InterPro" id="IPR052964">
    <property type="entry name" value="Sporulation_signal_mat"/>
</dbReference>
<name>A0A6G3XRX3_9ACTN</name>
<dbReference type="EMBL" id="JAAGMN010008637">
    <property type="protein sequence ID" value="NEE20491.1"/>
    <property type="molecule type" value="Genomic_DNA"/>
</dbReference>